<reference evidence="3" key="1">
    <citation type="submission" date="2025-08" db="UniProtKB">
        <authorList>
            <consortium name="RefSeq"/>
        </authorList>
    </citation>
    <scope>IDENTIFICATION</scope>
    <source>
        <tissue evidence="3">Muscle</tissue>
    </source>
</reference>
<evidence type="ECO:0000256" key="2">
    <source>
        <dbReference type="SAM" id="MobiDB-lite"/>
    </source>
</evidence>
<dbReference type="GeneID" id="122145683"/>
<gene>
    <name evidence="3" type="primary">LOC122145683</name>
</gene>
<proteinExistence type="predicted"/>
<sequence>MPQTADPITHGEDVNTWLRGMTDSLTPKTFELLLFLIIILILRRFLTQDSSQNNNHEELVKITSSLSYAFTTQMKLSDKHITHLQEELTRAQHRIDKLEVKVQDQLKAPNEREQETTEQVKKLQAALAAAQLDQQHATAAQRDLVNRLQYAEQLLEKTKNDIRDKNSEISALKDHLERYRTETDNLTQQLDDTNDELYMVRKELQYAYELAYDERSEGPQPKSSPAFATQPFPANESKPPIQDFRAAHGMTIKDLNKLSENISRFNPNSTEDHDIQAYLQDIEFHLEMRPHVTDRDRLYILRATSSPEVRNFLDRQPSQTKSNYQRLREVLIKEFTDPESEHGLLTALETKQGRQETPQAYYNRLRQAYFGAHNKPDLEEDVNFKSLFLKNLHPGVSHHLGVMACSHSMTIQQLRDLTQKAYNKQKMAS</sequence>
<dbReference type="KEGG" id="ccar:122145683"/>
<dbReference type="AlphaFoldDB" id="A0A9Q9YBQ5"/>
<name>A0A9Q9YBQ5_CYPCA</name>
<feature type="coiled-coil region" evidence="1">
    <location>
        <begin position="81"/>
        <end position="196"/>
    </location>
</feature>
<evidence type="ECO:0000256" key="1">
    <source>
        <dbReference type="SAM" id="Coils"/>
    </source>
</evidence>
<dbReference type="OrthoDB" id="8936501at2759"/>
<dbReference type="RefSeq" id="XP_042616880.1">
    <property type="nucleotide sequence ID" value="XM_042760946.1"/>
</dbReference>
<protein>
    <submittedName>
        <fullName evidence="3">Uncharacterized protein LOC122145683</fullName>
    </submittedName>
</protein>
<organism evidence="3">
    <name type="scientific">Cyprinus carpio</name>
    <name type="common">Common carp</name>
    <dbReference type="NCBI Taxonomy" id="7962"/>
    <lineage>
        <taxon>Eukaryota</taxon>
        <taxon>Metazoa</taxon>
        <taxon>Chordata</taxon>
        <taxon>Craniata</taxon>
        <taxon>Vertebrata</taxon>
        <taxon>Euteleostomi</taxon>
        <taxon>Actinopterygii</taxon>
        <taxon>Neopterygii</taxon>
        <taxon>Teleostei</taxon>
        <taxon>Ostariophysi</taxon>
        <taxon>Cypriniformes</taxon>
        <taxon>Cyprinidae</taxon>
        <taxon>Cyprininae</taxon>
        <taxon>Cyprinus</taxon>
    </lineage>
</organism>
<evidence type="ECO:0000313" key="3">
    <source>
        <dbReference type="RefSeq" id="XP_042616880.1"/>
    </source>
</evidence>
<feature type="non-terminal residue" evidence="3">
    <location>
        <position position="429"/>
    </location>
</feature>
<keyword evidence="1" id="KW-0175">Coiled coil</keyword>
<accession>A0A9Q9YBQ5</accession>
<dbReference type="Proteomes" id="UP001155660">
    <property type="component" value="Chromosome A7"/>
</dbReference>
<feature type="region of interest" description="Disordered" evidence="2">
    <location>
        <begin position="214"/>
        <end position="235"/>
    </location>
</feature>